<evidence type="ECO:0000256" key="1">
    <source>
        <dbReference type="SAM" id="MobiDB-lite"/>
    </source>
</evidence>
<sequence>MLGSLLLQSRRMRYVSSISRSSFFYIASRGAKTAARTARARTTPKRSSYAPNDLKSVIESRLRPAMYPSSFVVEIDAQDVKNVDLSAPVASFDSALDRFKALLLPLQIRNWIRKLVYDPKSATQLVLMQPLDRNNNPYPSLPDPGMFTYELADQLVSHISSSDELETVLKYFAEARRQGFEVVSFDTTRNLFFKAFELNKLNRFNEVLSKPGFYGVRLDEAVLFSILRVWIIDALETISYSAAPRPHLWTKKCRNYYYNIKNPDQVDSNAALLRPLIIAGLISHYKYGIRSQHKESSLKQIRSTLKDMQKNSEWNEWLQTKPCEDLETLTDLKLLVAGLEECLSSDAFSTETNFITETINTLKNVIIPEAEANIDLSAAVGSRLDLNAARVREIARQNAAEQKHNANESAVQENSVDA</sequence>
<organism evidence="2 3">
    <name type="scientific">Tortispora caseinolytica NRRL Y-17796</name>
    <dbReference type="NCBI Taxonomy" id="767744"/>
    <lineage>
        <taxon>Eukaryota</taxon>
        <taxon>Fungi</taxon>
        <taxon>Dikarya</taxon>
        <taxon>Ascomycota</taxon>
        <taxon>Saccharomycotina</taxon>
        <taxon>Trigonopsidomycetes</taxon>
        <taxon>Trigonopsidales</taxon>
        <taxon>Trigonopsidaceae</taxon>
        <taxon>Tortispora</taxon>
    </lineage>
</organism>
<reference evidence="3" key="1">
    <citation type="submission" date="2016-02" db="EMBL/GenBank/DDBJ databases">
        <title>Comparative genomics of biotechnologically important yeasts.</title>
        <authorList>
            <consortium name="DOE Joint Genome Institute"/>
            <person name="Riley R."/>
            <person name="Haridas S."/>
            <person name="Wolfe K.H."/>
            <person name="Lopes M.R."/>
            <person name="Hittinger C.T."/>
            <person name="Goker M."/>
            <person name="Salamov A."/>
            <person name="Wisecaver J."/>
            <person name="Long T.M."/>
            <person name="Aerts A.L."/>
            <person name="Barry K."/>
            <person name="Choi C."/>
            <person name="Clum A."/>
            <person name="Coughlan A.Y."/>
            <person name="Deshpande S."/>
            <person name="Douglass A.P."/>
            <person name="Hanson S.J."/>
            <person name="Klenk H.-P."/>
            <person name="Labutti K."/>
            <person name="Lapidus A."/>
            <person name="Lindquist E."/>
            <person name="Lipzen A."/>
            <person name="Meier-Kolthoff J.P."/>
            <person name="Ohm R.A."/>
            <person name="Otillar R.P."/>
            <person name="Pangilinan J."/>
            <person name="Peng Y."/>
            <person name="Rokas A."/>
            <person name="Rosa C.A."/>
            <person name="Scheuner C."/>
            <person name="Sibirny A.A."/>
            <person name="Slot J.C."/>
            <person name="Stielow J.B."/>
            <person name="Sun H."/>
            <person name="Kurtzman C.P."/>
            <person name="Blackwell M."/>
            <person name="Jeffries T.W."/>
            <person name="Grigoriev I.V."/>
        </authorList>
    </citation>
    <scope>NUCLEOTIDE SEQUENCE [LARGE SCALE GENOMIC DNA]</scope>
    <source>
        <strain evidence="3">NRRL Y-17796</strain>
    </source>
</reference>
<proteinExistence type="predicted"/>
<protein>
    <submittedName>
        <fullName evidence="2">Uncharacterized protein</fullName>
    </submittedName>
</protein>
<dbReference type="Proteomes" id="UP000095023">
    <property type="component" value="Unassembled WGS sequence"/>
</dbReference>
<evidence type="ECO:0000313" key="2">
    <source>
        <dbReference type="EMBL" id="ODV91221.1"/>
    </source>
</evidence>
<evidence type="ECO:0000313" key="3">
    <source>
        <dbReference type="Proteomes" id="UP000095023"/>
    </source>
</evidence>
<feature type="region of interest" description="Disordered" evidence="1">
    <location>
        <begin position="399"/>
        <end position="418"/>
    </location>
</feature>
<gene>
    <name evidence="2" type="ORF">CANCADRAFT_121602</name>
</gene>
<keyword evidence="3" id="KW-1185">Reference proteome</keyword>
<dbReference type="EMBL" id="KV453842">
    <property type="protein sequence ID" value="ODV91221.1"/>
    <property type="molecule type" value="Genomic_DNA"/>
</dbReference>
<dbReference type="AlphaFoldDB" id="A0A1E4THI6"/>
<accession>A0A1E4THI6</accession>
<name>A0A1E4THI6_9ASCO</name>
<feature type="compositionally biased region" description="Polar residues" evidence="1">
    <location>
        <begin position="407"/>
        <end position="418"/>
    </location>
</feature>